<organism evidence="2 3">
    <name type="scientific">Salicibibacter cibi</name>
    <dbReference type="NCBI Taxonomy" id="2743001"/>
    <lineage>
        <taxon>Bacteria</taxon>
        <taxon>Bacillati</taxon>
        <taxon>Bacillota</taxon>
        <taxon>Bacilli</taxon>
        <taxon>Bacillales</taxon>
        <taxon>Bacillaceae</taxon>
        <taxon>Salicibibacter</taxon>
    </lineage>
</organism>
<feature type="domain" description="Probable transposase IS891/IS1136/IS1341" evidence="1">
    <location>
        <begin position="7"/>
        <end position="73"/>
    </location>
</feature>
<evidence type="ECO:0000313" key="2">
    <source>
        <dbReference type="EMBL" id="QQK80878.1"/>
    </source>
</evidence>
<gene>
    <name evidence="2" type="ORF">HUG20_13905</name>
</gene>
<dbReference type="Pfam" id="PF01385">
    <property type="entry name" value="OrfB_IS605"/>
    <property type="match status" value="1"/>
</dbReference>
<evidence type="ECO:0000259" key="1">
    <source>
        <dbReference type="Pfam" id="PF01385"/>
    </source>
</evidence>
<evidence type="ECO:0000313" key="3">
    <source>
        <dbReference type="Proteomes" id="UP000595349"/>
    </source>
</evidence>
<reference evidence="2 3" key="1">
    <citation type="submission" date="2020-06" db="EMBL/GenBank/DDBJ databases">
        <title>Genomic analysis of Salicibibacter sp. NKC21-4.</title>
        <authorList>
            <person name="Oh Y.J."/>
        </authorList>
    </citation>
    <scope>NUCLEOTIDE SEQUENCE [LARGE SCALE GENOMIC DNA]</scope>
    <source>
        <strain evidence="2 3">NKC21-4</strain>
    </source>
</reference>
<accession>A0A7T6ZCD4</accession>
<dbReference type="AlphaFoldDB" id="A0A7T6ZCD4"/>
<dbReference type="InterPro" id="IPR001959">
    <property type="entry name" value="Transposase"/>
</dbReference>
<dbReference type="EMBL" id="CP054706">
    <property type="protein sequence ID" value="QQK80878.1"/>
    <property type="molecule type" value="Genomic_DNA"/>
</dbReference>
<dbReference type="Proteomes" id="UP000595349">
    <property type="component" value="Chromosome"/>
</dbReference>
<dbReference type="KEGG" id="scib:HUG20_13905"/>
<name>A0A7T6ZCD4_9BACI</name>
<protein>
    <submittedName>
        <fullName evidence="2">Transposase</fullName>
    </submittedName>
</protein>
<proteinExistence type="predicted"/>
<keyword evidence="3" id="KW-1185">Reference proteome</keyword>
<dbReference type="RefSeq" id="WP_200085244.1">
    <property type="nucleotide sequence ID" value="NZ_CP054706.1"/>
</dbReference>
<sequence length="121" mass="14501">MQRIVSRKYETNKEGDRYRKTRNIIKTEKEIIKLRTRLNNIRKDYIHKMTSEIARTKPSHIVIEDLNVKGMLKKKETTDPAMTNVTLKKITLISRVSYIRIYALRVLYQMGVVFFIQNRTR</sequence>